<reference evidence="2" key="1">
    <citation type="submission" date="2022-05" db="EMBL/GenBank/DDBJ databases">
        <authorList>
            <person name="Sun H.-N."/>
        </authorList>
    </citation>
    <scope>NUCLEOTIDE SEQUENCE</scope>
    <source>
        <strain evidence="2">HB14</strain>
    </source>
</reference>
<reference evidence="2" key="2">
    <citation type="submission" date="2023-01" db="EMBL/GenBank/DDBJ databases">
        <title>Gilvimarinus xylanilyticus HB14 isolated from Caulerpa lentillifera aquaculture base in Hainan, China.</title>
        <authorList>
            <person name="Zhang Y.-J."/>
        </authorList>
    </citation>
    <scope>NUCLEOTIDE SEQUENCE</scope>
    <source>
        <strain evidence="2">HB14</strain>
    </source>
</reference>
<dbReference type="Pfam" id="PF09916">
    <property type="entry name" value="DUF2145"/>
    <property type="match status" value="1"/>
</dbReference>
<dbReference type="AlphaFoldDB" id="A0A9X2I257"/>
<protein>
    <submittedName>
        <fullName evidence="2">DUF2145 domain-containing protein</fullName>
    </submittedName>
</protein>
<evidence type="ECO:0000256" key="1">
    <source>
        <dbReference type="SAM" id="SignalP"/>
    </source>
</evidence>
<dbReference type="RefSeq" id="WP_253966422.1">
    <property type="nucleotide sequence ID" value="NZ_JAMFTH010000001.1"/>
</dbReference>
<keyword evidence="1" id="KW-0732">Signal</keyword>
<feature type="signal peptide" evidence="1">
    <location>
        <begin position="1"/>
        <end position="27"/>
    </location>
</feature>
<feature type="chain" id="PRO_5040940656" evidence="1">
    <location>
        <begin position="28"/>
        <end position="270"/>
    </location>
</feature>
<evidence type="ECO:0000313" key="3">
    <source>
        <dbReference type="Proteomes" id="UP001139319"/>
    </source>
</evidence>
<accession>A0A9X2I257</accession>
<organism evidence="2 3">
    <name type="scientific">Gilvimarinus xylanilyticus</name>
    <dbReference type="NCBI Taxonomy" id="2944139"/>
    <lineage>
        <taxon>Bacteria</taxon>
        <taxon>Pseudomonadati</taxon>
        <taxon>Pseudomonadota</taxon>
        <taxon>Gammaproteobacteria</taxon>
        <taxon>Cellvibrionales</taxon>
        <taxon>Cellvibrionaceae</taxon>
        <taxon>Gilvimarinus</taxon>
    </lineage>
</organism>
<proteinExistence type="predicted"/>
<comment type="caution">
    <text evidence="2">The sequence shown here is derived from an EMBL/GenBank/DDBJ whole genome shotgun (WGS) entry which is preliminary data.</text>
</comment>
<name>A0A9X2I257_9GAMM</name>
<sequence>MKQLAATVLVMCLAALPTRLWAGSASAEDNVFAPEQITQFAKSVEKYAAQKGARAFIIGRVGRPEDQLPEGIAFTHTAVAVYSKVTSDNGDTLKGYAIYNLYQKEDQVERSEVVQDYPVDFFWSAKALKAGVIIPTPKMQRALIELIARGDHLPLHNPNYSAIANPFNSRYQNCTEYTLDIVNAAIYGTVDSARLKANARAHFTPTPVKESPAKILLGSVLMKDVSRDDHKGPIATTTFTSIAQYLQENHLLVEASVLKAGARQASPLLL</sequence>
<dbReference type="EMBL" id="JAMFTH010000001">
    <property type="protein sequence ID" value="MCP8898132.1"/>
    <property type="molecule type" value="Genomic_DNA"/>
</dbReference>
<keyword evidence="3" id="KW-1185">Reference proteome</keyword>
<dbReference type="InterPro" id="IPR014547">
    <property type="entry name" value="UCP028477"/>
</dbReference>
<evidence type="ECO:0000313" key="2">
    <source>
        <dbReference type="EMBL" id="MCP8898132.1"/>
    </source>
</evidence>
<dbReference type="Proteomes" id="UP001139319">
    <property type="component" value="Unassembled WGS sequence"/>
</dbReference>
<gene>
    <name evidence="2" type="ORF">M6D89_02335</name>
</gene>